<dbReference type="PATRIC" id="fig|1178515.4.peg.4007"/>
<dbReference type="EMBL" id="CP011388">
    <property type="protein sequence ID" value="ANE48164.1"/>
    <property type="molecule type" value="Genomic_DNA"/>
</dbReference>
<dbReference type="AlphaFoldDB" id="A0A172TMP7"/>
<keyword evidence="1" id="KW-0472">Membrane</keyword>
<keyword evidence="1" id="KW-0812">Transmembrane</keyword>
<evidence type="ECO:0000313" key="3">
    <source>
        <dbReference type="Proteomes" id="UP000076927"/>
    </source>
</evidence>
<evidence type="ECO:0000313" key="2">
    <source>
        <dbReference type="EMBL" id="ANE48164.1"/>
    </source>
</evidence>
<gene>
    <name evidence="2" type="ORF">SY83_19810</name>
</gene>
<protein>
    <submittedName>
        <fullName evidence="2">Uncharacterized protein</fullName>
    </submittedName>
</protein>
<dbReference type="OrthoDB" id="2665112at2"/>
<organism evidence="2 3">
    <name type="scientific">Paenibacillus swuensis</name>
    <dbReference type="NCBI Taxonomy" id="1178515"/>
    <lineage>
        <taxon>Bacteria</taxon>
        <taxon>Bacillati</taxon>
        <taxon>Bacillota</taxon>
        <taxon>Bacilli</taxon>
        <taxon>Bacillales</taxon>
        <taxon>Paenibacillaceae</taxon>
        <taxon>Paenibacillus</taxon>
    </lineage>
</organism>
<feature type="transmembrane region" description="Helical" evidence="1">
    <location>
        <begin position="61"/>
        <end position="82"/>
    </location>
</feature>
<sequence>MNDKQPYNPFRDQKLHQTVSTKESELLNREGFNDVLQHADSINGHQVPKQLQDYPSPMRKWIRWGIIIYVGVFIAGVFITFADYL</sequence>
<evidence type="ECO:0000256" key="1">
    <source>
        <dbReference type="SAM" id="Phobius"/>
    </source>
</evidence>
<dbReference type="KEGG" id="pswu:SY83_19810"/>
<dbReference type="RefSeq" id="WP_068609672.1">
    <property type="nucleotide sequence ID" value="NZ_CP011388.1"/>
</dbReference>
<accession>A0A172TMP7</accession>
<proteinExistence type="predicted"/>
<keyword evidence="1" id="KW-1133">Transmembrane helix</keyword>
<reference evidence="2 3" key="1">
    <citation type="submission" date="2015-01" db="EMBL/GenBank/DDBJ databases">
        <title>Paenibacillus swuensis/DY6/whole genome sequencing.</title>
        <authorList>
            <person name="Kim M.K."/>
            <person name="Srinivasan S."/>
            <person name="Lee J.-J."/>
        </authorList>
    </citation>
    <scope>NUCLEOTIDE SEQUENCE [LARGE SCALE GENOMIC DNA]</scope>
    <source>
        <strain evidence="2 3">DY6</strain>
    </source>
</reference>
<dbReference type="Proteomes" id="UP000076927">
    <property type="component" value="Chromosome"/>
</dbReference>
<name>A0A172TMP7_9BACL</name>
<keyword evidence="3" id="KW-1185">Reference proteome</keyword>